<feature type="region of interest" description="Disordered" evidence="1">
    <location>
        <begin position="334"/>
        <end position="366"/>
    </location>
</feature>
<dbReference type="Proteomes" id="UP000233837">
    <property type="component" value="Unassembled WGS sequence"/>
</dbReference>
<dbReference type="GO" id="GO:0005829">
    <property type="term" value="C:cytosol"/>
    <property type="evidence" value="ECO:0007669"/>
    <property type="project" value="TreeGrafter"/>
</dbReference>
<dbReference type="PANTHER" id="PTHR10788">
    <property type="entry name" value="TREHALOSE-6-PHOSPHATE SYNTHASE"/>
    <property type="match status" value="1"/>
</dbReference>
<dbReference type="AlphaFoldDB" id="A0A2I0WWN1"/>
<feature type="compositionally biased region" description="Low complexity" evidence="1">
    <location>
        <begin position="334"/>
        <end position="351"/>
    </location>
</feature>
<gene>
    <name evidence="2" type="primary">TPS5</name>
    <name evidence="2" type="ORF">MA16_Dca027431</name>
</gene>
<dbReference type="STRING" id="906689.A0A2I0WWN1"/>
<dbReference type="InterPro" id="IPR036412">
    <property type="entry name" value="HAD-like_sf"/>
</dbReference>
<evidence type="ECO:0000256" key="1">
    <source>
        <dbReference type="SAM" id="MobiDB-lite"/>
    </source>
</evidence>
<dbReference type="GO" id="GO:0005992">
    <property type="term" value="P:trehalose biosynthetic process"/>
    <property type="evidence" value="ECO:0007669"/>
    <property type="project" value="InterPro"/>
</dbReference>
<name>A0A2I0WWN1_9ASPA</name>
<dbReference type="InterPro" id="IPR001830">
    <property type="entry name" value="Glyco_trans_20"/>
</dbReference>
<accession>A0A2I0WWN1</accession>
<keyword evidence="3" id="KW-1185">Reference proteome</keyword>
<dbReference type="SUPFAM" id="SSF56784">
    <property type="entry name" value="HAD-like"/>
    <property type="match status" value="1"/>
</dbReference>
<feature type="region of interest" description="Disordered" evidence="1">
    <location>
        <begin position="62"/>
        <end position="84"/>
    </location>
</feature>
<sequence>MSRLRLWTMTGRDPSEVVNARHPLDAAGQHIRRASKKEKKAMPPIFGPEPDPLRVPSFDIFCTGGDSRDPAAGDGSGRQSRQTTTRIEQAAKRGHAVKLRAVTRAGYVRSRGDIGRLSAITRASNRNAAPSRAGYARSSGSSRSFPGLGKDVPGPWLEEVHGQLFWFGLQEYNGTMMPQTSISKKPTPEVISILNSLVRYPDNLVFLVSGKEWFMTCSKLALGAEHGFFMRQNQESEWETCVPVSNFDWMQIVEHVMQLYTETTNGSSIEVKESVLVWHYQYAYPDFGSCQAKELLYHMENITVFKVYRASGLMGMHQRCKVFDPGIWLGCSLSRPDPTGTDPDDPTSSRTNLEQKLILHSPLPPS</sequence>
<dbReference type="PANTHER" id="PTHR10788:SF94">
    <property type="entry name" value="ALPHA,ALPHA-TREHALOSE-PHOSPHATE SYNTHASE [UDP-FORMING] 5"/>
    <property type="match status" value="1"/>
</dbReference>
<reference evidence="2 3" key="2">
    <citation type="journal article" date="2017" name="Nature">
        <title>The Apostasia genome and the evolution of orchids.</title>
        <authorList>
            <person name="Zhang G.Q."/>
            <person name="Liu K.W."/>
            <person name="Li Z."/>
            <person name="Lohaus R."/>
            <person name="Hsiao Y.Y."/>
            <person name="Niu S.C."/>
            <person name="Wang J.Y."/>
            <person name="Lin Y.C."/>
            <person name="Xu Q."/>
            <person name="Chen L.J."/>
            <person name="Yoshida K."/>
            <person name="Fujiwara S."/>
            <person name="Wang Z.W."/>
            <person name="Zhang Y.Q."/>
            <person name="Mitsuda N."/>
            <person name="Wang M."/>
            <person name="Liu G.H."/>
            <person name="Pecoraro L."/>
            <person name="Huang H.X."/>
            <person name="Xiao X.J."/>
            <person name="Lin M."/>
            <person name="Wu X.Y."/>
            <person name="Wu W.L."/>
            <person name="Chen Y.Y."/>
            <person name="Chang S.B."/>
            <person name="Sakamoto S."/>
            <person name="Ohme-Takagi M."/>
            <person name="Yagi M."/>
            <person name="Zeng S.J."/>
            <person name="Shen C.Y."/>
            <person name="Yeh C.M."/>
            <person name="Luo Y.B."/>
            <person name="Tsai W.C."/>
            <person name="Van de Peer Y."/>
            <person name="Liu Z.J."/>
        </authorList>
    </citation>
    <scope>NUCLEOTIDE SEQUENCE [LARGE SCALE GENOMIC DNA]</scope>
    <source>
        <tissue evidence="2">The whole plant</tissue>
    </source>
</reference>
<proteinExistence type="predicted"/>
<dbReference type="EMBL" id="KZ502393">
    <property type="protein sequence ID" value="PKU80053.1"/>
    <property type="molecule type" value="Genomic_DNA"/>
</dbReference>
<evidence type="ECO:0000313" key="2">
    <source>
        <dbReference type="EMBL" id="PKU80053.1"/>
    </source>
</evidence>
<reference evidence="2 3" key="1">
    <citation type="journal article" date="2016" name="Sci. Rep.">
        <title>The Dendrobium catenatum Lindl. genome sequence provides insights into polysaccharide synthase, floral development and adaptive evolution.</title>
        <authorList>
            <person name="Zhang G.Q."/>
            <person name="Xu Q."/>
            <person name="Bian C."/>
            <person name="Tsai W.C."/>
            <person name="Yeh C.M."/>
            <person name="Liu K.W."/>
            <person name="Yoshida K."/>
            <person name="Zhang L.S."/>
            <person name="Chang S.B."/>
            <person name="Chen F."/>
            <person name="Shi Y."/>
            <person name="Su Y.Y."/>
            <person name="Zhang Y.Q."/>
            <person name="Chen L.J."/>
            <person name="Yin Y."/>
            <person name="Lin M."/>
            <person name="Huang H."/>
            <person name="Deng H."/>
            <person name="Wang Z.W."/>
            <person name="Zhu S.L."/>
            <person name="Zhao X."/>
            <person name="Deng C."/>
            <person name="Niu S.C."/>
            <person name="Huang J."/>
            <person name="Wang M."/>
            <person name="Liu G.H."/>
            <person name="Yang H.J."/>
            <person name="Xiao X.J."/>
            <person name="Hsiao Y.Y."/>
            <person name="Wu W.L."/>
            <person name="Chen Y.Y."/>
            <person name="Mitsuda N."/>
            <person name="Ohme-Takagi M."/>
            <person name="Luo Y.B."/>
            <person name="Van de Peer Y."/>
            <person name="Liu Z.J."/>
        </authorList>
    </citation>
    <scope>NUCLEOTIDE SEQUENCE [LARGE SCALE GENOMIC DNA]</scope>
    <source>
        <tissue evidence="2">The whole plant</tissue>
    </source>
</reference>
<organism evidence="2 3">
    <name type="scientific">Dendrobium catenatum</name>
    <dbReference type="NCBI Taxonomy" id="906689"/>
    <lineage>
        <taxon>Eukaryota</taxon>
        <taxon>Viridiplantae</taxon>
        <taxon>Streptophyta</taxon>
        <taxon>Embryophyta</taxon>
        <taxon>Tracheophyta</taxon>
        <taxon>Spermatophyta</taxon>
        <taxon>Magnoliopsida</taxon>
        <taxon>Liliopsida</taxon>
        <taxon>Asparagales</taxon>
        <taxon>Orchidaceae</taxon>
        <taxon>Epidendroideae</taxon>
        <taxon>Malaxideae</taxon>
        <taxon>Dendrobiinae</taxon>
        <taxon>Dendrobium</taxon>
    </lineage>
</organism>
<dbReference type="Pfam" id="PF02358">
    <property type="entry name" value="Trehalose_PPase"/>
    <property type="match status" value="1"/>
</dbReference>
<dbReference type="FunFam" id="3.40.50.1000:FF:000054">
    <property type="entry name" value="alpha,alpha-trehalose-phosphate synthase [UDP-forming] 6"/>
    <property type="match status" value="1"/>
</dbReference>
<evidence type="ECO:0000313" key="3">
    <source>
        <dbReference type="Proteomes" id="UP000233837"/>
    </source>
</evidence>
<dbReference type="GO" id="GO:0004805">
    <property type="term" value="F:trehalose-phosphatase activity"/>
    <property type="evidence" value="ECO:0007669"/>
    <property type="project" value="TreeGrafter"/>
</dbReference>
<dbReference type="InterPro" id="IPR003337">
    <property type="entry name" value="Trehalose_PPase"/>
</dbReference>
<protein>
    <submittedName>
        <fullName evidence="2">Alpha,alpha-trehalose-phosphate synthase [UDP-forming] 5</fullName>
    </submittedName>
</protein>